<dbReference type="Proteomes" id="UP000422221">
    <property type="component" value="Unassembled WGS sequence"/>
</dbReference>
<protein>
    <submittedName>
        <fullName evidence="1">Uncharacterized protein</fullName>
    </submittedName>
</protein>
<organism evidence="1 2">
    <name type="scientific">Bacteroides salyersiae</name>
    <dbReference type="NCBI Taxonomy" id="291644"/>
    <lineage>
        <taxon>Bacteria</taxon>
        <taxon>Pseudomonadati</taxon>
        <taxon>Bacteroidota</taxon>
        <taxon>Bacteroidia</taxon>
        <taxon>Bacteroidales</taxon>
        <taxon>Bacteroidaceae</taxon>
        <taxon>Bacteroides</taxon>
    </lineage>
</organism>
<dbReference type="EMBL" id="VWMK01000004">
    <property type="protein sequence ID" value="KAA3767925.1"/>
    <property type="molecule type" value="Genomic_DNA"/>
</dbReference>
<gene>
    <name evidence="1" type="ORF">F3F73_05895</name>
</gene>
<dbReference type="AlphaFoldDB" id="A0A7J4XLZ0"/>
<sequence length="287" mass="32489">MITIKDIYVGARVILNDPERPDDVPLKGTVCKIQELGSGGDYGYTVSVLPDAEFMELPGIKDNSLYGLTNCFGFDIDLLPKAETPESNLHLLQKFNICIQVNDNNDILYAAFYKEIVSILDAYGYEINQPMFPGEAPEGIKGKNSIYCHPKELAGKCMPGQLNDIERMLRFATTFEIRSIKSKPIWDYDDKELQEQYHLKCDNVIRETLLTNFRTSCPDVYLNTSTLIKKLCEEIKIETLTNRVLIGCEQAENYLYSAFDELVKEGLIIIDPLTPGRAYITNSRTAD</sequence>
<dbReference type="RefSeq" id="WP_130058416.1">
    <property type="nucleotide sequence ID" value="NZ_RCXT01000003.1"/>
</dbReference>
<name>A0A7J4XLZ0_9BACE</name>
<accession>A0A7J4XLZ0</accession>
<reference evidence="1 2" key="1">
    <citation type="journal article" date="2019" name="Nat. Med.">
        <title>A library of human gut bacterial isolates paired with longitudinal multiomics data enables mechanistic microbiome research.</title>
        <authorList>
            <person name="Poyet M."/>
            <person name="Groussin M."/>
            <person name="Gibbons S.M."/>
            <person name="Avila-Pacheco J."/>
            <person name="Jiang X."/>
            <person name="Kearney S.M."/>
            <person name="Perrotta A.R."/>
            <person name="Berdy B."/>
            <person name="Zhao S."/>
            <person name="Lieberman T.D."/>
            <person name="Swanson P.K."/>
            <person name="Smith M."/>
            <person name="Roesemann S."/>
            <person name="Alexander J.E."/>
            <person name="Rich S.A."/>
            <person name="Livny J."/>
            <person name="Vlamakis H."/>
            <person name="Clish C."/>
            <person name="Bullock K."/>
            <person name="Deik A."/>
            <person name="Scott J."/>
            <person name="Pierce K.A."/>
            <person name="Xavier R.J."/>
            <person name="Alm E.J."/>
        </authorList>
    </citation>
    <scope>NUCLEOTIDE SEQUENCE [LARGE SCALE GENOMIC DNA]</scope>
    <source>
        <strain evidence="1 2">BIOML-A10</strain>
    </source>
</reference>
<proteinExistence type="predicted"/>
<evidence type="ECO:0000313" key="1">
    <source>
        <dbReference type="EMBL" id="KAA3767925.1"/>
    </source>
</evidence>
<comment type="caution">
    <text evidence="1">The sequence shown here is derived from an EMBL/GenBank/DDBJ whole genome shotgun (WGS) entry which is preliminary data.</text>
</comment>
<evidence type="ECO:0000313" key="2">
    <source>
        <dbReference type="Proteomes" id="UP000422221"/>
    </source>
</evidence>